<accession>A0A939HNH3</accession>
<dbReference type="EMBL" id="JAFVMH010000002">
    <property type="protein sequence ID" value="MBO1324667.1"/>
    <property type="molecule type" value="Genomic_DNA"/>
</dbReference>
<keyword evidence="2" id="KW-1185">Reference proteome</keyword>
<dbReference type="RefSeq" id="WP_207845340.1">
    <property type="nucleotide sequence ID" value="NZ_JAFVMH010000002.1"/>
</dbReference>
<proteinExistence type="predicted"/>
<reference evidence="1" key="1">
    <citation type="submission" date="2021-03" db="EMBL/GenBank/DDBJ databases">
        <title>The complete genome sequence of Acetobacter sp. TBRC 12339.</title>
        <authorList>
            <person name="Charoenyingcharoen P."/>
            <person name="Yukphan P."/>
        </authorList>
    </citation>
    <scope>NUCLEOTIDE SEQUENCE</scope>
    <source>
        <strain evidence="1">TBRC 12339</strain>
    </source>
</reference>
<dbReference type="Proteomes" id="UP000664073">
    <property type="component" value="Unassembled WGS sequence"/>
</dbReference>
<sequence>MNSPELNNAFVDNIADLEAVAKRIQMLGEPIDAAINKITSDWADENGWSGQFDDDSWLLAPSGTGWYNPAAEDESGAYFEWANFEDQEEDNFYVTQLCQAGQDKLGLRFTQDLLGRAKWKKIFPELAELVTETGFLLEERNRGFFLPVKINPTVLAEGVGDDDLEAGLHQYRETLDQLARAKPVFDRLIARIKELAE</sequence>
<organism evidence="1 2">
    <name type="scientific">Acetobacter garciniae</name>
    <dbReference type="NCBI Taxonomy" id="2817435"/>
    <lineage>
        <taxon>Bacteria</taxon>
        <taxon>Pseudomonadati</taxon>
        <taxon>Pseudomonadota</taxon>
        <taxon>Alphaproteobacteria</taxon>
        <taxon>Acetobacterales</taxon>
        <taxon>Acetobacteraceae</taxon>
        <taxon>Acetobacter</taxon>
    </lineage>
</organism>
<protein>
    <submittedName>
        <fullName evidence="1">Uncharacterized protein</fullName>
    </submittedName>
</protein>
<comment type="caution">
    <text evidence="1">The sequence shown here is derived from an EMBL/GenBank/DDBJ whole genome shotgun (WGS) entry which is preliminary data.</text>
</comment>
<evidence type="ECO:0000313" key="1">
    <source>
        <dbReference type="EMBL" id="MBO1324667.1"/>
    </source>
</evidence>
<dbReference type="AlphaFoldDB" id="A0A939HNH3"/>
<evidence type="ECO:0000313" key="2">
    <source>
        <dbReference type="Proteomes" id="UP000664073"/>
    </source>
</evidence>
<name>A0A939HNH3_9PROT</name>
<gene>
    <name evidence="1" type="ORF">J2D77_05800</name>
</gene>